<dbReference type="EMBL" id="KV878344">
    <property type="protein sequence ID" value="OJJ45899.1"/>
    <property type="molecule type" value="Genomic_DNA"/>
</dbReference>
<reference evidence="9" key="1">
    <citation type="journal article" date="2017" name="Genome Biol.">
        <title>Comparative genomics reveals high biological diversity and specific adaptations in the industrially and medically important fungal genus Aspergillus.</title>
        <authorList>
            <person name="de Vries R.P."/>
            <person name="Riley R."/>
            <person name="Wiebenga A."/>
            <person name="Aguilar-Osorio G."/>
            <person name="Amillis S."/>
            <person name="Uchima C.A."/>
            <person name="Anderluh G."/>
            <person name="Asadollahi M."/>
            <person name="Askin M."/>
            <person name="Barry K."/>
            <person name="Battaglia E."/>
            <person name="Bayram O."/>
            <person name="Benocci T."/>
            <person name="Braus-Stromeyer S.A."/>
            <person name="Caldana C."/>
            <person name="Canovas D."/>
            <person name="Cerqueira G.C."/>
            <person name="Chen F."/>
            <person name="Chen W."/>
            <person name="Choi C."/>
            <person name="Clum A."/>
            <person name="Dos Santos R.A."/>
            <person name="Damasio A.R."/>
            <person name="Diallinas G."/>
            <person name="Emri T."/>
            <person name="Fekete E."/>
            <person name="Flipphi M."/>
            <person name="Freyberg S."/>
            <person name="Gallo A."/>
            <person name="Gournas C."/>
            <person name="Habgood R."/>
            <person name="Hainaut M."/>
            <person name="Harispe M.L."/>
            <person name="Henrissat B."/>
            <person name="Hilden K.S."/>
            <person name="Hope R."/>
            <person name="Hossain A."/>
            <person name="Karabika E."/>
            <person name="Karaffa L."/>
            <person name="Karanyi Z."/>
            <person name="Krasevec N."/>
            <person name="Kuo A."/>
            <person name="Kusch H."/>
            <person name="LaButti K."/>
            <person name="Lagendijk E.L."/>
            <person name="Lapidus A."/>
            <person name="Levasseur A."/>
            <person name="Lindquist E."/>
            <person name="Lipzen A."/>
            <person name="Logrieco A.F."/>
            <person name="MacCabe A."/>
            <person name="Maekelae M.R."/>
            <person name="Malavazi I."/>
            <person name="Melin P."/>
            <person name="Meyer V."/>
            <person name="Mielnichuk N."/>
            <person name="Miskei M."/>
            <person name="Molnar A.P."/>
            <person name="Mule G."/>
            <person name="Ngan C.Y."/>
            <person name="Orejas M."/>
            <person name="Orosz E."/>
            <person name="Ouedraogo J.P."/>
            <person name="Overkamp K.M."/>
            <person name="Park H.-S."/>
            <person name="Perrone G."/>
            <person name="Piumi F."/>
            <person name="Punt P.J."/>
            <person name="Ram A.F."/>
            <person name="Ramon A."/>
            <person name="Rauscher S."/>
            <person name="Record E."/>
            <person name="Riano-Pachon D.M."/>
            <person name="Robert V."/>
            <person name="Roehrig J."/>
            <person name="Ruller R."/>
            <person name="Salamov A."/>
            <person name="Salih N.S."/>
            <person name="Samson R.A."/>
            <person name="Sandor E."/>
            <person name="Sanguinetti M."/>
            <person name="Schuetze T."/>
            <person name="Sepcic K."/>
            <person name="Shelest E."/>
            <person name="Sherlock G."/>
            <person name="Sophianopoulou V."/>
            <person name="Squina F.M."/>
            <person name="Sun H."/>
            <person name="Susca A."/>
            <person name="Todd R.B."/>
            <person name="Tsang A."/>
            <person name="Unkles S.E."/>
            <person name="van de Wiele N."/>
            <person name="van Rossen-Uffink D."/>
            <person name="Oliveira J.V."/>
            <person name="Vesth T.C."/>
            <person name="Visser J."/>
            <person name="Yu J.-H."/>
            <person name="Zhou M."/>
            <person name="Andersen M.R."/>
            <person name="Archer D.B."/>
            <person name="Baker S.E."/>
            <person name="Benoit I."/>
            <person name="Brakhage A.A."/>
            <person name="Braus G.H."/>
            <person name="Fischer R."/>
            <person name="Frisvad J.C."/>
            <person name="Goldman G.H."/>
            <person name="Houbraken J."/>
            <person name="Oakley B."/>
            <person name="Pocsi I."/>
            <person name="Scazzocchio C."/>
            <person name="Seiboth B."/>
            <person name="vanKuyk P.A."/>
            <person name="Wortman J."/>
            <person name="Dyer P.S."/>
            <person name="Grigoriev I.V."/>
        </authorList>
    </citation>
    <scope>NUCLEOTIDE SEQUENCE [LARGE SCALE GENOMIC DNA]</scope>
    <source>
        <strain evidence="9">CBS 506.65</strain>
    </source>
</reference>
<dbReference type="VEuPathDB" id="FungiDB:ASPZODRAFT_133766"/>
<sequence>MASFAHLFDGDGRWGSPAALGPAQSPTADGKAAVLHHPTGKTNRSDAPDDEPQPKRAKMALSCSECKRRKIKCDRNVPCTACLKRGAGDACNWDNARIEPAPQPFALSSEMRDVQARLRAVEDAVLALRQGSSGGSSVDFIDSEVAAKRTPTAVAGASLNAPGSGAPDANGSATRAPVAASTATSTAAAAATGTAAPATAAAPVGSTTSDEGLSLALHDPAEDAAVTLESIAFNPPGSGPRRSVIAHEYWRGSVLTPSSEGTMMGADHGGDRVVDLELTAARTSIISPPWDASLARYNPILMGVGSIDGGTFEELQMHRATLLQGLLGALPTVRQSYYLAAQYYDTVHWRSNVLHWPSFQAELDRFWDMVQQGRHGEIDPLWLAVFYMVMALALDNRPAAIDPSHPFHAESLQGLDELTSKYHAVSVRALYLGDAMTSPRLRTIQTVILFNQFFQTSGRKADMLLTWTALAIRTAQVMGLHVLGSDPERMPPDDPAWPPGKNAVKRHLALRTWTALQWVDWMGASARFRSYMIHPEQCTSQPVANVNDGDLSSTDWRFTTQPARVATSNSFEVYKWHIADMLRQTYDRLITHVDRFSYAGVLHLDAGYRKIEEDLPDAYRYEQEGEDLKVRWQRNVALEGIHSRIVRLHRPFLSRGYARESKCVYSREQCLRSARIVVDCHYNLRDLTTRGTFWFVYSHTLGAALVLFLDLFWSIDNHMPPAEINERMSVIAMVHDIFSMYSEISNSSLRNIVESAFRIISDLSSEARNRQTVEGVKPPFAEILKRVARKVSLDSASQTQPAVTLPPQPLSLDAWNLPMPQEALNSGFYSALGVQNHETMDDPSFANLWTLNYSPSQDSPNDSLSFLNVAQPRDNYELWRFLAG</sequence>
<dbReference type="PANTHER" id="PTHR31001">
    <property type="entry name" value="UNCHARACTERIZED TRANSCRIPTIONAL REGULATORY PROTEIN"/>
    <property type="match status" value="1"/>
</dbReference>
<dbReference type="Gene3D" id="4.10.240.10">
    <property type="entry name" value="Zn(2)-C6 fungal-type DNA-binding domain"/>
    <property type="match status" value="1"/>
</dbReference>
<dbReference type="SUPFAM" id="SSF57701">
    <property type="entry name" value="Zn2/Cys6 DNA-binding domain"/>
    <property type="match status" value="1"/>
</dbReference>
<dbReference type="RefSeq" id="XP_022580409.1">
    <property type="nucleotide sequence ID" value="XM_022723350.1"/>
</dbReference>
<dbReference type="STRING" id="1073090.A0A1L9SFE6"/>
<dbReference type="GeneID" id="34609815"/>
<name>A0A1L9SFE6_9EURO</name>
<dbReference type="GO" id="GO:0005634">
    <property type="term" value="C:nucleus"/>
    <property type="evidence" value="ECO:0007669"/>
    <property type="project" value="UniProtKB-SubCell"/>
</dbReference>
<evidence type="ECO:0000256" key="2">
    <source>
        <dbReference type="ARBA" id="ARBA00023015"/>
    </source>
</evidence>
<evidence type="ECO:0000256" key="4">
    <source>
        <dbReference type="ARBA" id="ARBA00023163"/>
    </source>
</evidence>
<comment type="subcellular location">
    <subcellularLocation>
        <location evidence="1">Nucleus</location>
    </subcellularLocation>
</comment>
<evidence type="ECO:0000256" key="5">
    <source>
        <dbReference type="ARBA" id="ARBA00023242"/>
    </source>
</evidence>
<accession>A0A1L9SFE6</accession>
<keyword evidence="2" id="KW-0805">Transcription regulation</keyword>
<dbReference type="GO" id="GO:0008270">
    <property type="term" value="F:zinc ion binding"/>
    <property type="evidence" value="ECO:0007669"/>
    <property type="project" value="InterPro"/>
</dbReference>
<evidence type="ECO:0000256" key="6">
    <source>
        <dbReference type="SAM" id="MobiDB-lite"/>
    </source>
</evidence>
<dbReference type="SMART" id="SM00066">
    <property type="entry name" value="GAL4"/>
    <property type="match status" value="1"/>
</dbReference>
<keyword evidence="4" id="KW-0804">Transcription</keyword>
<protein>
    <recommendedName>
        <fullName evidence="7">Zn(2)-C6 fungal-type domain-containing protein</fullName>
    </recommendedName>
</protein>
<dbReference type="InterPro" id="IPR001138">
    <property type="entry name" value="Zn2Cys6_DnaBD"/>
</dbReference>
<feature type="domain" description="Zn(2)-C6 fungal-type" evidence="7">
    <location>
        <begin position="62"/>
        <end position="93"/>
    </location>
</feature>
<dbReference type="AlphaFoldDB" id="A0A1L9SFE6"/>
<dbReference type="CDD" id="cd12148">
    <property type="entry name" value="fungal_TF_MHR"/>
    <property type="match status" value="1"/>
</dbReference>
<feature type="region of interest" description="Disordered" evidence="6">
    <location>
        <begin position="156"/>
        <end position="177"/>
    </location>
</feature>
<evidence type="ECO:0000313" key="8">
    <source>
        <dbReference type="EMBL" id="OJJ45899.1"/>
    </source>
</evidence>
<evidence type="ECO:0000256" key="3">
    <source>
        <dbReference type="ARBA" id="ARBA00023125"/>
    </source>
</evidence>
<dbReference type="InterPro" id="IPR050613">
    <property type="entry name" value="Sec_Metabolite_Reg"/>
</dbReference>
<evidence type="ECO:0000256" key="1">
    <source>
        <dbReference type="ARBA" id="ARBA00004123"/>
    </source>
</evidence>
<dbReference type="PROSITE" id="PS00463">
    <property type="entry name" value="ZN2_CY6_FUNGAL_1"/>
    <property type="match status" value="1"/>
</dbReference>
<dbReference type="InterPro" id="IPR036864">
    <property type="entry name" value="Zn2-C6_fun-type_DNA-bd_sf"/>
</dbReference>
<dbReference type="GO" id="GO:0000981">
    <property type="term" value="F:DNA-binding transcription factor activity, RNA polymerase II-specific"/>
    <property type="evidence" value="ECO:0007669"/>
    <property type="project" value="InterPro"/>
</dbReference>
<feature type="region of interest" description="Disordered" evidence="6">
    <location>
        <begin position="1"/>
        <end position="57"/>
    </location>
</feature>
<proteinExistence type="predicted"/>
<dbReference type="PROSITE" id="PS50048">
    <property type="entry name" value="ZN2_CY6_FUNGAL_2"/>
    <property type="match status" value="1"/>
</dbReference>
<dbReference type="Pfam" id="PF00172">
    <property type="entry name" value="Zn_clus"/>
    <property type="match status" value="1"/>
</dbReference>
<organism evidence="8 9">
    <name type="scientific">Penicilliopsis zonata CBS 506.65</name>
    <dbReference type="NCBI Taxonomy" id="1073090"/>
    <lineage>
        <taxon>Eukaryota</taxon>
        <taxon>Fungi</taxon>
        <taxon>Dikarya</taxon>
        <taxon>Ascomycota</taxon>
        <taxon>Pezizomycotina</taxon>
        <taxon>Eurotiomycetes</taxon>
        <taxon>Eurotiomycetidae</taxon>
        <taxon>Eurotiales</taxon>
        <taxon>Aspergillaceae</taxon>
        <taxon>Penicilliopsis</taxon>
    </lineage>
</organism>
<keyword evidence="5" id="KW-0539">Nucleus</keyword>
<evidence type="ECO:0000259" key="7">
    <source>
        <dbReference type="PROSITE" id="PS50048"/>
    </source>
</evidence>
<keyword evidence="3" id="KW-0238">DNA-binding</keyword>
<dbReference type="PANTHER" id="PTHR31001:SF76">
    <property type="entry name" value="ZN(2)-C6 FUNGAL-TYPE DOMAIN-CONTAINING PROTEIN"/>
    <property type="match status" value="1"/>
</dbReference>
<dbReference type="GO" id="GO:0003677">
    <property type="term" value="F:DNA binding"/>
    <property type="evidence" value="ECO:0007669"/>
    <property type="project" value="UniProtKB-KW"/>
</dbReference>
<dbReference type="CDD" id="cd00067">
    <property type="entry name" value="GAL4"/>
    <property type="match status" value="1"/>
</dbReference>
<gene>
    <name evidence="8" type="ORF">ASPZODRAFT_133766</name>
</gene>
<evidence type="ECO:0000313" key="9">
    <source>
        <dbReference type="Proteomes" id="UP000184188"/>
    </source>
</evidence>
<dbReference type="OrthoDB" id="4159781at2759"/>
<keyword evidence="9" id="KW-1185">Reference proteome</keyword>
<dbReference type="Proteomes" id="UP000184188">
    <property type="component" value="Unassembled WGS sequence"/>
</dbReference>